<keyword evidence="6" id="KW-1185">Reference proteome</keyword>
<dbReference type="Gene3D" id="3.40.1410.10">
    <property type="entry name" value="Chorismate lyase-like"/>
    <property type="match status" value="1"/>
</dbReference>
<dbReference type="InterPro" id="IPR011663">
    <property type="entry name" value="UTRA"/>
</dbReference>
<evidence type="ECO:0000313" key="5">
    <source>
        <dbReference type="EMBL" id="RSU09976.1"/>
    </source>
</evidence>
<dbReference type="Proteomes" id="UP000287605">
    <property type="component" value="Unassembled WGS sequence"/>
</dbReference>
<dbReference type="PANTHER" id="PTHR44846:SF1">
    <property type="entry name" value="MANNOSYL-D-GLYCERATE TRANSPORT_METABOLISM SYSTEM REPRESSOR MNGR-RELATED"/>
    <property type="match status" value="1"/>
</dbReference>
<evidence type="ECO:0000259" key="4">
    <source>
        <dbReference type="PROSITE" id="PS50949"/>
    </source>
</evidence>
<feature type="domain" description="HTH gntR-type" evidence="4">
    <location>
        <begin position="5"/>
        <end position="73"/>
    </location>
</feature>
<dbReference type="InterPro" id="IPR036388">
    <property type="entry name" value="WH-like_DNA-bd_sf"/>
</dbReference>
<dbReference type="InterPro" id="IPR050679">
    <property type="entry name" value="Bact_HTH_transcr_reg"/>
</dbReference>
<evidence type="ECO:0000256" key="1">
    <source>
        <dbReference type="ARBA" id="ARBA00023015"/>
    </source>
</evidence>
<keyword evidence="2" id="KW-0238">DNA-binding</keyword>
<dbReference type="SMART" id="SM00866">
    <property type="entry name" value="UTRA"/>
    <property type="match status" value="1"/>
</dbReference>
<sequence>MEKKVRPLDVALESIQYYILENKMRPGERLPSERELSDAFGVNRTTLRSALQRLIKQGKIKKSKNTGYFIAPKKIIRDVQDIYSTSQFFAGTDYDFQTKIYSNEVIMANKILSKELKLPLGTDVCALKRIRFLEDQPIMLETSYIPNSLFKEIEHRDFENESLYTVLSEIGYSVERGFETIQVGLAQKQERNILKVEECDEIFIIRGTAISEDDTPLEYFNSIIRGDIVAFVTELT</sequence>
<dbReference type="PRINTS" id="PR00035">
    <property type="entry name" value="HTHGNTR"/>
</dbReference>
<dbReference type="Pfam" id="PF00392">
    <property type="entry name" value="GntR"/>
    <property type="match status" value="1"/>
</dbReference>
<name>A0A430API8_9ENTE</name>
<dbReference type="GO" id="GO:0003677">
    <property type="term" value="F:DNA binding"/>
    <property type="evidence" value="ECO:0007669"/>
    <property type="project" value="UniProtKB-KW"/>
</dbReference>
<proteinExistence type="predicted"/>
<dbReference type="SUPFAM" id="SSF46785">
    <property type="entry name" value="Winged helix' DNA-binding domain"/>
    <property type="match status" value="1"/>
</dbReference>
<dbReference type="SMART" id="SM00345">
    <property type="entry name" value="HTH_GNTR"/>
    <property type="match status" value="1"/>
</dbReference>
<dbReference type="CDD" id="cd07377">
    <property type="entry name" value="WHTH_GntR"/>
    <property type="match status" value="1"/>
</dbReference>
<dbReference type="AlphaFoldDB" id="A0A430API8"/>
<dbReference type="OrthoDB" id="9815017at2"/>
<gene>
    <name evidence="5" type="ORF">CBF29_10385</name>
</gene>
<dbReference type="PANTHER" id="PTHR44846">
    <property type="entry name" value="MANNOSYL-D-GLYCERATE TRANSPORT/METABOLISM SYSTEM REPRESSOR MNGR-RELATED"/>
    <property type="match status" value="1"/>
</dbReference>
<protein>
    <submittedName>
        <fullName evidence="5">GntR family transcriptional regulator</fullName>
    </submittedName>
</protein>
<dbReference type="PROSITE" id="PS50949">
    <property type="entry name" value="HTH_GNTR"/>
    <property type="match status" value="1"/>
</dbReference>
<evidence type="ECO:0000256" key="3">
    <source>
        <dbReference type="ARBA" id="ARBA00023163"/>
    </source>
</evidence>
<dbReference type="InterPro" id="IPR028978">
    <property type="entry name" value="Chorismate_lyase_/UTRA_dom_sf"/>
</dbReference>
<dbReference type="RefSeq" id="WP_126809662.1">
    <property type="nucleotide sequence ID" value="NZ_NGKA01000017.1"/>
</dbReference>
<keyword evidence="3" id="KW-0804">Transcription</keyword>
<dbReference type="InterPro" id="IPR036390">
    <property type="entry name" value="WH_DNA-bd_sf"/>
</dbReference>
<dbReference type="SUPFAM" id="SSF64288">
    <property type="entry name" value="Chorismate lyase-like"/>
    <property type="match status" value="1"/>
</dbReference>
<dbReference type="GO" id="GO:0003700">
    <property type="term" value="F:DNA-binding transcription factor activity"/>
    <property type="evidence" value="ECO:0007669"/>
    <property type="project" value="InterPro"/>
</dbReference>
<dbReference type="Gene3D" id="1.10.10.10">
    <property type="entry name" value="Winged helix-like DNA-binding domain superfamily/Winged helix DNA-binding domain"/>
    <property type="match status" value="1"/>
</dbReference>
<dbReference type="GO" id="GO:0045892">
    <property type="term" value="P:negative regulation of DNA-templated transcription"/>
    <property type="evidence" value="ECO:0007669"/>
    <property type="project" value="TreeGrafter"/>
</dbReference>
<reference evidence="5 6" key="1">
    <citation type="submission" date="2017-05" db="EMBL/GenBank/DDBJ databases">
        <title>Vagococcus spp. assemblies.</title>
        <authorList>
            <person name="Gulvik C.A."/>
        </authorList>
    </citation>
    <scope>NUCLEOTIDE SEQUENCE [LARGE SCALE GENOMIC DNA]</scope>
    <source>
        <strain evidence="5 6">CCUG 51432</strain>
    </source>
</reference>
<dbReference type="Pfam" id="PF07702">
    <property type="entry name" value="UTRA"/>
    <property type="match status" value="1"/>
</dbReference>
<dbReference type="EMBL" id="NGKA01000017">
    <property type="protein sequence ID" value="RSU09976.1"/>
    <property type="molecule type" value="Genomic_DNA"/>
</dbReference>
<evidence type="ECO:0000313" key="6">
    <source>
        <dbReference type="Proteomes" id="UP000287605"/>
    </source>
</evidence>
<comment type="caution">
    <text evidence="5">The sequence shown here is derived from an EMBL/GenBank/DDBJ whole genome shotgun (WGS) entry which is preliminary data.</text>
</comment>
<dbReference type="InterPro" id="IPR000524">
    <property type="entry name" value="Tscrpt_reg_HTH_GntR"/>
</dbReference>
<evidence type="ECO:0000256" key="2">
    <source>
        <dbReference type="ARBA" id="ARBA00023125"/>
    </source>
</evidence>
<accession>A0A430API8</accession>
<keyword evidence="1" id="KW-0805">Transcription regulation</keyword>
<organism evidence="5 6">
    <name type="scientific">Vagococcus elongatus</name>
    <dbReference type="NCBI Taxonomy" id="180344"/>
    <lineage>
        <taxon>Bacteria</taxon>
        <taxon>Bacillati</taxon>
        <taxon>Bacillota</taxon>
        <taxon>Bacilli</taxon>
        <taxon>Lactobacillales</taxon>
        <taxon>Enterococcaceae</taxon>
        <taxon>Vagococcus</taxon>
    </lineage>
</organism>